<dbReference type="EMBL" id="JABFIF010000015">
    <property type="protein sequence ID" value="NOH16387.1"/>
    <property type="molecule type" value="Genomic_DNA"/>
</dbReference>
<dbReference type="InterPro" id="IPR043168">
    <property type="entry name" value="DegV_C"/>
</dbReference>
<reference evidence="3 6" key="2">
    <citation type="submission" date="2020-05" db="EMBL/GenBank/DDBJ databases">
        <title>Draft genome sequence of Clostridium cochlearium strain AGROS13 isolated from a sheep dairy farm in New Zealand.</title>
        <authorList>
            <person name="Gupta T.B."/>
            <person name="Jauregui R."/>
            <person name="Risson A.N."/>
            <person name="Brightwell G."/>
            <person name="Maclean P."/>
        </authorList>
    </citation>
    <scope>NUCLEOTIDE SEQUENCE [LARGE SCALE GENOMIC DNA]</scope>
    <source>
        <strain evidence="3 6">AGROS13</strain>
    </source>
</reference>
<dbReference type="Pfam" id="PF02645">
    <property type="entry name" value="DegV"/>
    <property type="match status" value="1"/>
</dbReference>
<accession>A0A1G9GZD9</accession>
<evidence type="ECO:0000256" key="1">
    <source>
        <dbReference type="ARBA" id="ARBA00003238"/>
    </source>
</evidence>
<evidence type="ECO:0000313" key="4">
    <source>
        <dbReference type="EMBL" id="SDL05944.1"/>
    </source>
</evidence>
<comment type="function">
    <text evidence="1">May bind long-chain fatty acids, such as palmitate, and may play a role in lipid transport or fatty acid metabolism.</text>
</comment>
<dbReference type="Proteomes" id="UP000528432">
    <property type="component" value="Unassembled WGS sequence"/>
</dbReference>
<name>A0A1G9GZD9_CLOCO</name>
<dbReference type="EMBL" id="FNGL01000006">
    <property type="protein sequence ID" value="SDL05944.1"/>
    <property type="molecule type" value="Genomic_DNA"/>
</dbReference>
<dbReference type="NCBIfam" id="TIGR00762">
    <property type="entry name" value="DegV"/>
    <property type="match status" value="1"/>
</dbReference>
<keyword evidence="2" id="KW-0446">Lipid-binding</keyword>
<dbReference type="AlphaFoldDB" id="A0A1G9GZD9"/>
<evidence type="ECO:0000313" key="5">
    <source>
        <dbReference type="Proteomes" id="UP000198811"/>
    </source>
</evidence>
<dbReference type="Gene3D" id="3.30.1180.10">
    <property type="match status" value="1"/>
</dbReference>
<reference evidence="4 5" key="1">
    <citation type="submission" date="2016-10" db="EMBL/GenBank/DDBJ databases">
        <authorList>
            <person name="Varghese N."/>
            <person name="Submissions S."/>
        </authorList>
    </citation>
    <scope>NUCLEOTIDE SEQUENCE [LARGE SCALE GENOMIC DNA]</scope>
    <source>
        <strain evidence="4 5">NLAE-zl-C224</strain>
    </source>
</reference>
<dbReference type="Gene3D" id="2.20.28.50">
    <property type="entry name" value="degv family protein"/>
    <property type="match status" value="1"/>
</dbReference>
<dbReference type="PANTHER" id="PTHR33434">
    <property type="entry name" value="DEGV DOMAIN-CONTAINING PROTEIN DR_1986-RELATED"/>
    <property type="match status" value="1"/>
</dbReference>
<organism evidence="3 6">
    <name type="scientific">Clostridium cochlearium</name>
    <dbReference type="NCBI Taxonomy" id="1494"/>
    <lineage>
        <taxon>Bacteria</taxon>
        <taxon>Bacillati</taxon>
        <taxon>Bacillota</taxon>
        <taxon>Clostridia</taxon>
        <taxon>Eubacteriales</taxon>
        <taxon>Clostridiaceae</taxon>
        <taxon>Clostridium</taxon>
    </lineage>
</organism>
<proteinExistence type="predicted"/>
<keyword evidence="5" id="KW-1185">Reference proteome</keyword>
<evidence type="ECO:0000256" key="2">
    <source>
        <dbReference type="ARBA" id="ARBA00023121"/>
    </source>
</evidence>
<gene>
    <name evidence="3" type="ORF">HMJ28_08310</name>
    <name evidence="4" type="ORF">SAMN05216497_1066</name>
</gene>
<evidence type="ECO:0000313" key="3">
    <source>
        <dbReference type="EMBL" id="NOH16387.1"/>
    </source>
</evidence>
<evidence type="ECO:0000313" key="6">
    <source>
        <dbReference type="Proteomes" id="UP000528432"/>
    </source>
</evidence>
<dbReference type="GO" id="GO:0008289">
    <property type="term" value="F:lipid binding"/>
    <property type="evidence" value="ECO:0007669"/>
    <property type="project" value="UniProtKB-KW"/>
</dbReference>
<sequence length="290" mass="32821">MNTVLLTDSSCDLPLEYIEENHVKFLSLTYNLSYGSFPDDFGKTMSHEKFYNELRNGELSTTSQINAYSFKECFEKLIKENKSILYLGFSSVLSGCINSAEIAKNELLEEYPNADITIINTKSAAIGQGLLIRKAVEMLKNGSSKEDIISWIETYKYHMNHWFIVDDLMYLKRGGRLSTISSAIGSLMNIKPMLTLNNEGAIVNVTNIRGRKKAIKSLLEMYEKNRENFEDETIGISHSDCLEDAKYLKELILEKYNIKNILIAPIGPVIGSHTGPNTLTLCFLGKKREK</sequence>
<dbReference type="PROSITE" id="PS51482">
    <property type="entry name" value="DEGV"/>
    <property type="match status" value="1"/>
</dbReference>
<dbReference type="Gene3D" id="3.40.50.10440">
    <property type="entry name" value="Dihydroxyacetone kinase, domain 1"/>
    <property type="match status" value="1"/>
</dbReference>
<dbReference type="InterPro" id="IPR003797">
    <property type="entry name" value="DegV"/>
</dbReference>
<dbReference type="STRING" id="1494.SAMN05216497_1066"/>
<dbReference type="Proteomes" id="UP000198811">
    <property type="component" value="Unassembled WGS sequence"/>
</dbReference>
<dbReference type="PANTHER" id="PTHR33434:SF3">
    <property type="entry name" value="DEGV DOMAIN-CONTAINING PROTEIN YITS"/>
    <property type="match status" value="1"/>
</dbReference>
<dbReference type="SUPFAM" id="SSF82549">
    <property type="entry name" value="DAK1/DegV-like"/>
    <property type="match status" value="1"/>
</dbReference>
<dbReference type="OrthoDB" id="9780660at2"/>
<comment type="caution">
    <text evidence="3">The sequence shown here is derived from an EMBL/GenBank/DDBJ whole genome shotgun (WGS) entry which is preliminary data.</text>
</comment>
<protein>
    <submittedName>
        <fullName evidence="3">DegV family protein</fullName>
    </submittedName>
    <submittedName>
        <fullName evidence="4">EDD domain protein, DegV family</fullName>
    </submittedName>
</protein>
<dbReference type="InterPro" id="IPR050270">
    <property type="entry name" value="DegV_domain_contain"/>
</dbReference>
<dbReference type="RefSeq" id="WP_089864727.1">
    <property type="nucleotide sequence ID" value="NZ_FNGL01000006.1"/>
</dbReference>